<accession>A0A172TYZ4</accession>
<evidence type="ECO:0000313" key="3">
    <source>
        <dbReference type="Proteomes" id="UP000077177"/>
    </source>
</evidence>
<dbReference type="OrthoDB" id="1132160at2"/>
<keyword evidence="1" id="KW-1133">Transmembrane helix</keyword>
<keyword evidence="3" id="KW-1185">Reference proteome</keyword>
<reference evidence="2 3" key="2">
    <citation type="journal article" date="2016" name="Int. J. Syst. Evol. Microbiol.">
        <title>Flavisolibacter tropicus sp. nov., isolated from tropical soil.</title>
        <authorList>
            <person name="Lee J.J."/>
            <person name="Kang M.S."/>
            <person name="Kim G.S."/>
            <person name="Lee C.S."/>
            <person name="Lim S."/>
            <person name="Lee J."/>
            <person name="Roh S.H."/>
            <person name="Kang H."/>
            <person name="Ha J.M."/>
            <person name="Bae S."/>
            <person name="Jung H.Y."/>
            <person name="Kim M.K."/>
        </authorList>
    </citation>
    <scope>NUCLEOTIDE SEQUENCE [LARGE SCALE GENOMIC DNA]</scope>
    <source>
        <strain evidence="2 3">LCS9</strain>
    </source>
</reference>
<feature type="transmembrane region" description="Helical" evidence="1">
    <location>
        <begin position="115"/>
        <end position="135"/>
    </location>
</feature>
<sequence>MSDLVKNIFRLAIFILVQVFVLNKIPHLHQFVVPYLYYLFILWLPFTIPRMGLLGIGFITGLLLDYFMMTPGLHTAACVLIAYVRPFLINLMIVKDTSELTYHEPSPRGMGWGPYFIYVFILTLLHHIYLVFLQWLDFGTFLTFLIKVGATTGISMLLILTVELLFPRRLKYRTNTA</sequence>
<dbReference type="Proteomes" id="UP000077177">
    <property type="component" value="Chromosome"/>
</dbReference>
<proteinExistence type="predicted"/>
<feature type="transmembrane region" description="Helical" evidence="1">
    <location>
        <begin position="6"/>
        <end position="23"/>
    </location>
</feature>
<protein>
    <submittedName>
        <fullName evidence="2">Rod shape-determining protein MreD</fullName>
    </submittedName>
</protein>
<organism evidence="2 3">
    <name type="scientific">Flavisolibacter tropicus</name>
    <dbReference type="NCBI Taxonomy" id="1492898"/>
    <lineage>
        <taxon>Bacteria</taxon>
        <taxon>Pseudomonadati</taxon>
        <taxon>Bacteroidota</taxon>
        <taxon>Chitinophagia</taxon>
        <taxon>Chitinophagales</taxon>
        <taxon>Chitinophagaceae</taxon>
        <taxon>Flavisolibacter</taxon>
    </lineage>
</organism>
<dbReference type="RefSeq" id="WP_066406247.1">
    <property type="nucleotide sequence ID" value="NZ_CP011390.1"/>
</dbReference>
<evidence type="ECO:0000256" key="1">
    <source>
        <dbReference type="SAM" id="Phobius"/>
    </source>
</evidence>
<dbReference type="KEGG" id="fla:SY85_17935"/>
<keyword evidence="1" id="KW-0472">Membrane</keyword>
<dbReference type="AlphaFoldDB" id="A0A172TYZ4"/>
<dbReference type="STRING" id="1492898.SY85_17935"/>
<evidence type="ECO:0000313" key="2">
    <source>
        <dbReference type="EMBL" id="ANE52094.1"/>
    </source>
</evidence>
<dbReference type="EMBL" id="CP011390">
    <property type="protein sequence ID" value="ANE52094.1"/>
    <property type="molecule type" value="Genomic_DNA"/>
</dbReference>
<gene>
    <name evidence="2" type="ORF">SY85_17935</name>
</gene>
<feature type="transmembrane region" description="Helical" evidence="1">
    <location>
        <begin position="141"/>
        <end position="166"/>
    </location>
</feature>
<feature type="transmembrane region" description="Helical" evidence="1">
    <location>
        <begin position="72"/>
        <end position="94"/>
    </location>
</feature>
<keyword evidence="1" id="KW-0812">Transmembrane</keyword>
<reference evidence="3" key="1">
    <citation type="submission" date="2015-01" db="EMBL/GenBank/DDBJ databases">
        <title>Flavisolibacter sp./LCS9/ whole genome sequencing.</title>
        <authorList>
            <person name="Kim M.K."/>
            <person name="Srinivasan S."/>
            <person name="Lee J.-J."/>
        </authorList>
    </citation>
    <scope>NUCLEOTIDE SEQUENCE [LARGE SCALE GENOMIC DNA]</scope>
    <source>
        <strain evidence="3">LCS9</strain>
    </source>
</reference>
<name>A0A172TYZ4_9BACT</name>
<feature type="transmembrane region" description="Helical" evidence="1">
    <location>
        <begin position="35"/>
        <end position="60"/>
    </location>
</feature>